<evidence type="ECO:0000256" key="2">
    <source>
        <dbReference type="SAM" id="MobiDB-lite"/>
    </source>
</evidence>
<evidence type="ECO:0000313" key="4">
    <source>
        <dbReference type="Proteomes" id="UP000466442"/>
    </source>
</evidence>
<dbReference type="AlphaFoldDB" id="A0A8S9XBN3"/>
<reference evidence="3" key="1">
    <citation type="journal article" date="2021" name="Mol. Ecol. Resour.">
        <title>Apolygus lucorum genome provides insights into omnivorousness and mesophyll feeding.</title>
        <authorList>
            <person name="Liu Y."/>
            <person name="Liu H."/>
            <person name="Wang H."/>
            <person name="Huang T."/>
            <person name="Liu B."/>
            <person name="Yang B."/>
            <person name="Yin L."/>
            <person name="Li B."/>
            <person name="Zhang Y."/>
            <person name="Zhang S."/>
            <person name="Jiang F."/>
            <person name="Zhang X."/>
            <person name="Ren Y."/>
            <person name="Wang B."/>
            <person name="Wang S."/>
            <person name="Lu Y."/>
            <person name="Wu K."/>
            <person name="Fan W."/>
            <person name="Wang G."/>
        </authorList>
    </citation>
    <scope>NUCLEOTIDE SEQUENCE</scope>
    <source>
        <strain evidence="3">12Hb</strain>
    </source>
</reference>
<feature type="coiled-coil region" evidence="1">
    <location>
        <begin position="81"/>
        <end position="108"/>
    </location>
</feature>
<keyword evidence="1" id="KW-0175">Coiled coil</keyword>
<evidence type="ECO:0000256" key="1">
    <source>
        <dbReference type="SAM" id="Coils"/>
    </source>
</evidence>
<organism evidence="3 4">
    <name type="scientific">Apolygus lucorum</name>
    <name type="common">Small green plant bug</name>
    <name type="synonym">Lygocoris lucorum</name>
    <dbReference type="NCBI Taxonomy" id="248454"/>
    <lineage>
        <taxon>Eukaryota</taxon>
        <taxon>Metazoa</taxon>
        <taxon>Ecdysozoa</taxon>
        <taxon>Arthropoda</taxon>
        <taxon>Hexapoda</taxon>
        <taxon>Insecta</taxon>
        <taxon>Pterygota</taxon>
        <taxon>Neoptera</taxon>
        <taxon>Paraneoptera</taxon>
        <taxon>Hemiptera</taxon>
        <taxon>Heteroptera</taxon>
        <taxon>Panheteroptera</taxon>
        <taxon>Cimicomorpha</taxon>
        <taxon>Miridae</taxon>
        <taxon>Mirini</taxon>
        <taxon>Apolygus</taxon>
    </lineage>
</organism>
<evidence type="ECO:0000313" key="3">
    <source>
        <dbReference type="EMBL" id="KAF6206432.1"/>
    </source>
</evidence>
<name>A0A8S9XBN3_APOLU</name>
<dbReference type="EMBL" id="WIXP02000008">
    <property type="protein sequence ID" value="KAF6206432.1"/>
    <property type="molecule type" value="Genomic_DNA"/>
</dbReference>
<gene>
    <name evidence="3" type="ORF">GE061_017665</name>
</gene>
<feature type="compositionally biased region" description="Basic and acidic residues" evidence="2">
    <location>
        <begin position="1"/>
        <end position="11"/>
    </location>
</feature>
<proteinExistence type="predicted"/>
<accession>A0A8S9XBN3</accession>
<keyword evidence="4" id="KW-1185">Reference proteome</keyword>
<dbReference type="OrthoDB" id="6628370at2759"/>
<sequence length="297" mass="33350">MSSSKKIEEFFTPKNQKTGLKRGNSSPELVVPPAKKSAGEMTTLSQESIELLMTKFTGVMTETLDHKLKEVTKDLATKDDVRELSQKVVNLQLENNTLREEVGALRSELIARDKRIDFLDNAIRRDNLIFSGLSHDGRSDLLSVVRNFILQVLGISKQILIRDVINLGGKQPGTYLLVKFVESGDVTEILKATGRLRGTNFGINRDYPDSIRAVRRHLFALRKELYRLKSTLRISVRSQNLIVEDVYFTWSDERGILHKEGDGLPMINSLVGADMGSFIRDRLKKCDPSAAIPSAHA</sequence>
<protein>
    <submittedName>
        <fullName evidence="3">Uncharacterized protein</fullName>
    </submittedName>
</protein>
<dbReference type="Proteomes" id="UP000466442">
    <property type="component" value="Unassembled WGS sequence"/>
</dbReference>
<feature type="region of interest" description="Disordered" evidence="2">
    <location>
        <begin position="1"/>
        <end position="38"/>
    </location>
</feature>
<comment type="caution">
    <text evidence="3">The sequence shown here is derived from an EMBL/GenBank/DDBJ whole genome shotgun (WGS) entry which is preliminary data.</text>
</comment>
<feature type="compositionally biased region" description="Polar residues" evidence="2">
    <location>
        <begin position="13"/>
        <end position="27"/>
    </location>
</feature>